<comment type="caution">
    <text evidence="1">The sequence shown here is derived from an EMBL/GenBank/DDBJ whole genome shotgun (WGS) entry which is preliminary data.</text>
</comment>
<dbReference type="RefSeq" id="WP_291525031.1">
    <property type="nucleotide sequence ID" value="NZ_JBHSWJ010000002.1"/>
</dbReference>
<dbReference type="Proteomes" id="UP001596356">
    <property type="component" value="Unassembled WGS sequence"/>
</dbReference>
<name>A0ABW2AUH9_9MICO</name>
<organism evidence="1 2">
    <name type="scientific">Branchiibius cervicis</name>
    <dbReference type="NCBI Taxonomy" id="908252"/>
    <lineage>
        <taxon>Bacteria</taxon>
        <taxon>Bacillati</taxon>
        <taxon>Actinomycetota</taxon>
        <taxon>Actinomycetes</taxon>
        <taxon>Micrococcales</taxon>
        <taxon>Dermacoccaceae</taxon>
        <taxon>Branchiibius</taxon>
    </lineage>
</organism>
<proteinExistence type="predicted"/>
<dbReference type="EMBL" id="JBHSWJ010000002">
    <property type="protein sequence ID" value="MFC6714396.1"/>
    <property type="molecule type" value="Genomic_DNA"/>
</dbReference>
<sequence>MATQINDGVIAVRGAFSVLAQRLADARAQHGDVHVADLRIELVGDNRNRVEMAAAMCVPAGGPTDGCPLCGN</sequence>
<evidence type="ECO:0000313" key="1">
    <source>
        <dbReference type="EMBL" id="MFC6714396.1"/>
    </source>
</evidence>
<accession>A0ABW2AUH9</accession>
<gene>
    <name evidence="1" type="ORF">ACFQBT_11435</name>
</gene>
<protein>
    <submittedName>
        <fullName evidence="1">Uncharacterized protein</fullName>
    </submittedName>
</protein>
<reference evidence="2" key="1">
    <citation type="journal article" date="2019" name="Int. J. Syst. Evol. Microbiol.">
        <title>The Global Catalogue of Microorganisms (GCM) 10K type strain sequencing project: providing services to taxonomists for standard genome sequencing and annotation.</title>
        <authorList>
            <consortium name="The Broad Institute Genomics Platform"/>
            <consortium name="The Broad Institute Genome Sequencing Center for Infectious Disease"/>
            <person name="Wu L."/>
            <person name="Ma J."/>
        </authorList>
    </citation>
    <scope>NUCLEOTIDE SEQUENCE [LARGE SCALE GENOMIC DNA]</scope>
    <source>
        <strain evidence="2">NBRC 106593</strain>
    </source>
</reference>
<evidence type="ECO:0000313" key="2">
    <source>
        <dbReference type="Proteomes" id="UP001596356"/>
    </source>
</evidence>
<keyword evidence="2" id="KW-1185">Reference proteome</keyword>